<feature type="region of interest" description="Disordered" evidence="7">
    <location>
        <begin position="390"/>
        <end position="419"/>
    </location>
</feature>
<evidence type="ECO:0000256" key="5">
    <source>
        <dbReference type="ARBA" id="ARBA00025466"/>
    </source>
</evidence>
<feature type="coiled-coil region" evidence="6">
    <location>
        <begin position="358"/>
        <end position="390"/>
    </location>
</feature>
<evidence type="ECO:0000256" key="6">
    <source>
        <dbReference type="SAM" id="Coils"/>
    </source>
</evidence>
<evidence type="ECO:0000256" key="7">
    <source>
        <dbReference type="SAM" id="MobiDB-lite"/>
    </source>
</evidence>
<keyword evidence="4" id="KW-0804">Transcription</keyword>
<comment type="caution">
    <text evidence="9">The sequence shown here is derived from an EMBL/GenBank/DDBJ whole genome shotgun (WGS) entry which is preliminary data.</text>
</comment>
<protein>
    <recommendedName>
        <fullName evidence="2">Regulatory protein zeste</fullName>
    </recommendedName>
</protein>
<dbReference type="OrthoDB" id="3066195at2759"/>
<dbReference type="PANTHER" id="PTHR21411">
    <property type="entry name" value="APONTIC"/>
    <property type="match status" value="1"/>
</dbReference>
<name>A0A4C1W1P3_EUMVA</name>
<comment type="function">
    <text evidence="5">Involved in transvection phenomena (= synapsis-dependent gene expression), where the synaptic pairing of chromosomes carrying genes with which zeste interacts influences the expression of these genes. Zeste binds to DNA and stimulates transcription from a nearby promoter.</text>
</comment>
<dbReference type="EMBL" id="BGZK01000446">
    <property type="protein sequence ID" value="GBP44037.1"/>
    <property type="molecule type" value="Genomic_DNA"/>
</dbReference>
<feature type="region of interest" description="Disordered" evidence="7">
    <location>
        <begin position="88"/>
        <end position="110"/>
    </location>
</feature>
<accession>A0A4C1W1P3</accession>
<evidence type="ECO:0000256" key="2">
    <source>
        <dbReference type="ARBA" id="ARBA00016807"/>
    </source>
</evidence>
<dbReference type="PANTHER" id="PTHR21411:SF0">
    <property type="entry name" value="REGULATORY PROTEIN ZESTE"/>
    <property type="match status" value="1"/>
</dbReference>
<dbReference type="Pfam" id="PF13873">
    <property type="entry name" value="Myb_DNA-bind_5"/>
    <property type="match status" value="1"/>
</dbReference>
<dbReference type="InterPro" id="IPR028002">
    <property type="entry name" value="Myb_DNA-bind_5"/>
</dbReference>
<evidence type="ECO:0000313" key="10">
    <source>
        <dbReference type="Proteomes" id="UP000299102"/>
    </source>
</evidence>
<gene>
    <name evidence="9" type="ORF">EVAR_85191_1</name>
</gene>
<evidence type="ECO:0000313" key="9">
    <source>
        <dbReference type="EMBL" id="GBP44037.1"/>
    </source>
</evidence>
<keyword evidence="10" id="KW-1185">Reference proteome</keyword>
<evidence type="ECO:0000259" key="8">
    <source>
        <dbReference type="Pfam" id="PF13873"/>
    </source>
</evidence>
<evidence type="ECO:0000256" key="4">
    <source>
        <dbReference type="ARBA" id="ARBA00023163"/>
    </source>
</evidence>
<dbReference type="Proteomes" id="UP000299102">
    <property type="component" value="Unassembled WGS sequence"/>
</dbReference>
<evidence type="ECO:0000256" key="3">
    <source>
        <dbReference type="ARBA" id="ARBA00023015"/>
    </source>
</evidence>
<keyword evidence="3" id="KW-0805">Transcription regulation</keyword>
<reference evidence="9 10" key="1">
    <citation type="journal article" date="2019" name="Commun. Biol.">
        <title>The bagworm genome reveals a unique fibroin gene that provides high tensile strength.</title>
        <authorList>
            <person name="Kono N."/>
            <person name="Nakamura H."/>
            <person name="Ohtoshi R."/>
            <person name="Tomita M."/>
            <person name="Numata K."/>
            <person name="Arakawa K."/>
        </authorList>
    </citation>
    <scope>NUCLEOTIDE SEQUENCE [LARGE SCALE GENOMIC DNA]</scope>
</reference>
<organism evidence="9 10">
    <name type="scientific">Eumeta variegata</name>
    <name type="common">Bagworm moth</name>
    <name type="synonym">Eumeta japonica</name>
    <dbReference type="NCBI Taxonomy" id="151549"/>
    <lineage>
        <taxon>Eukaryota</taxon>
        <taxon>Metazoa</taxon>
        <taxon>Ecdysozoa</taxon>
        <taxon>Arthropoda</taxon>
        <taxon>Hexapoda</taxon>
        <taxon>Insecta</taxon>
        <taxon>Pterygota</taxon>
        <taxon>Neoptera</taxon>
        <taxon>Endopterygota</taxon>
        <taxon>Lepidoptera</taxon>
        <taxon>Glossata</taxon>
        <taxon>Ditrysia</taxon>
        <taxon>Tineoidea</taxon>
        <taxon>Psychidae</taxon>
        <taxon>Oiketicinae</taxon>
        <taxon>Eumeta</taxon>
    </lineage>
</organism>
<comment type="subunit">
    <text evidence="1">Self-associates forming complexes of several hundred monomers.</text>
</comment>
<sequence length="419" mass="47663">MEQIIKTTKERCPNFSNDEIMRLNVLIEKYAGVLLNKTTDATSSRQKTAAWLEVEKEFNASAFIYRSVKQLKLKFENMKKIARREVAREKQGLRKTGGGPPNFTPGSETDWVRSIIPPISLDGKTQCMMTMLIVTVPVDPVRSSNNDVLIGEQASNSSHTGNTGTELNSILVATFREPTSPPPPTKKRKIAQLSSMVGKLKEIANSTNYTVEKNEFEVFGKHVGLQLKSLPILLALEAQEHIQLYMNRIRRQQIQNETVQNRIVSTPQSSYAAESPYSESSVYYNDTSDCNREKTGENITPLQLRRKFHTLTTKKCEWTEARRSAIDTAKEQQLEEHKLKMRLIQEKHAQELKFNEEKNNVELQILQLNKEKLQLELQLLKRHREAAMDAQPGCGSQSNMTLYGSPRTRQPRNLGCGTQ</sequence>
<feature type="domain" description="Myb/SANT-like DNA-binding" evidence="8">
    <location>
        <begin position="11"/>
        <end position="87"/>
    </location>
</feature>
<keyword evidence="6" id="KW-0175">Coiled coil</keyword>
<dbReference type="STRING" id="151549.A0A4C1W1P3"/>
<dbReference type="AlphaFoldDB" id="A0A4C1W1P3"/>
<proteinExistence type="predicted"/>
<evidence type="ECO:0000256" key="1">
    <source>
        <dbReference type="ARBA" id="ARBA00011764"/>
    </source>
</evidence>